<feature type="repeat" description="ANK" evidence="7">
    <location>
        <begin position="137"/>
        <end position="169"/>
    </location>
</feature>
<feature type="transmembrane region" description="Helical" evidence="8">
    <location>
        <begin position="518"/>
        <end position="535"/>
    </location>
</feature>
<evidence type="ECO:0000256" key="4">
    <source>
        <dbReference type="ARBA" id="ARBA00022989"/>
    </source>
</evidence>
<gene>
    <name evidence="10" type="ORF">ACJRO7_006540</name>
</gene>
<evidence type="ECO:0000256" key="6">
    <source>
        <dbReference type="ARBA" id="ARBA00023136"/>
    </source>
</evidence>
<dbReference type="PANTHER" id="PTHR24186">
    <property type="entry name" value="PROTEIN PHOSPHATASE 1 REGULATORY SUBUNIT"/>
    <property type="match status" value="1"/>
</dbReference>
<dbReference type="Pfam" id="PF13962">
    <property type="entry name" value="PGG"/>
    <property type="match status" value="1"/>
</dbReference>
<dbReference type="PROSITE" id="PS50297">
    <property type="entry name" value="ANK_REP_REGION"/>
    <property type="match status" value="2"/>
</dbReference>
<feature type="repeat" description="ANK" evidence="7">
    <location>
        <begin position="94"/>
        <end position="126"/>
    </location>
</feature>
<feature type="transmembrane region" description="Helical" evidence="8">
    <location>
        <begin position="485"/>
        <end position="511"/>
    </location>
</feature>
<accession>A0ABD3II46</accession>
<dbReference type="Gene3D" id="1.25.40.20">
    <property type="entry name" value="Ankyrin repeat-containing domain"/>
    <property type="match status" value="3"/>
</dbReference>
<feature type="transmembrane region" description="Helical" evidence="8">
    <location>
        <begin position="541"/>
        <end position="558"/>
    </location>
</feature>
<keyword evidence="3" id="KW-0677">Repeat</keyword>
<feature type="domain" description="PGG" evidence="9">
    <location>
        <begin position="401"/>
        <end position="511"/>
    </location>
</feature>
<evidence type="ECO:0000313" key="10">
    <source>
        <dbReference type="EMBL" id="KAL3714650.1"/>
    </source>
</evidence>
<evidence type="ECO:0000313" key="11">
    <source>
        <dbReference type="Proteomes" id="UP001634007"/>
    </source>
</evidence>
<evidence type="ECO:0000259" key="9">
    <source>
        <dbReference type="Pfam" id="PF13962"/>
    </source>
</evidence>
<dbReference type="InterPro" id="IPR036770">
    <property type="entry name" value="Ankyrin_rpt-contain_sf"/>
</dbReference>
<dbReference type="SUPFAM" id="SSF48403">
    <property type="entry name" value="Ankyrin repeat"/>
    <property type="match status" value="1"/>
</dbReference>
<comment type="subcellular location">
    <subcellularLocation>
        <location evidence="1">Membrane</location>
        <topology evidence="1">Multi-pass membrane protein</topology>
    </subcellularLocation>
</comment>
<dbReference type="Pfam" id="PF12796">
    <property type="entry name" value="Ank_2"/>
    <property type="match status" value="2"/>
</dbReference>
<keyword evidence="2 8" id="KW-0812">Transmembrane</keyword>
<evidence type="ECO:0000256" key="2">
    <source>
        <dbReference type="ARBA" id="ARBA00022692"/>
    </source>
</evidence>
<dbReference type="GO" id="GO:0016020">
    <property type="term" value="C:membrane"/>
    <property type="evidence" value="ECO:0007669"/>
    <property type="project" value="UniProtKB-SubCell"/>
</dbReference>
<evidence type="ECO:0000256" key="3">
    <source>
        <dbReference type="ARBA" id="ARBA00022737"/>
    </source>
</evidence>
<evidence type="ECO:0000256" key="7">
    <source>
        <dbReference type="PROSITE-ProRule" id="PRU00023"/>
    </source>
</evidence>
<feature type="transmembrane region" description="Helical" evidence="8">
    <location>
        <begin position="453"/>
        <end position="479"/>
    </location>
</feature>
<keyword evidence="11" id="KW-1185">Reference proteome</keyword>
<sequence>MDVRVSIGEEQQDPAKVYAAAKNLADVIEGANVEDIISAIERLACQPDSSAVFNFRRLSKGSLLHIAAATGKSNILRLLLGRVDAYLIAAQDDWGNTPLHIATKAKAFGVVAMLIHHARDLPDVDDKNWILRMKNNHGNTALHEAVLIRDVDLVSHLLNENSELVYLANADQKSPLYLAIDTRDPRDPRGPQIFQVLFSPSLDPSRIEGLPPVHGAVACKQYDSLGEILRKNMKLFAMRDSGGGNVFHLAAFWNVPEVFELLQPKTEYLAREQDNNGDLPIHIASKMGHVELIDKLHPVSQWVNGKGQTVLHVAAKYGREEVVRFILKHPDLRKMINERDRDGNTPSHLAAKNLQPAALVHLQLVCILLKTVSAERPDRFIVKPEARDKVYGVIIFPGRDYLKDAINALLVVAALVTTVTFAAGFAVPGGLNSSDVASKDDRGMAMMLGNRKFQEFVICNTFAMFCSMTSVVFFMLGYLSEVHYSAINVLLAVGLLGMSLPPMSYAFLIGVKLTVGKLPWLATTISIFGSIFIFIITGSLLLLVVLELLIFAIVIPYLRPIRTRIIRCIPWCLNVLRVERTLISDDSKEDNGEQDLC</sequence>
<dbReference type="AlphaFoldDB" id="A0ABD3II46"/>
<dbReference type="SMART" id="SM00248">
    <property type="entry name" value="ANK"/>
    <property type="match status" value="7"/>
</dbReference>
<organism evidence="10 11">
    <name type="scientific">Eucalyptus globulus</name>
    <name type="common">Tasmanian blue gum</name>
    <dbReference type="NCBI Taxonomy" id="34317"/>
    <lineage>
        <taxon>Eukaryota</taxon>
        <taxon>Viridiplantae</taxon>
        <taxon>Streptophyta</taxon>
        <taxon>Embryophyta</taxon>
        <taxon>Tracheophyta</taxon>
        <taxon>Spermatophyta</taxon>
        <taxon>Magnoliopsida</taxon>
        <taxon>eudicotyledons</taxon>
        <taxon>Gunneridae</taxon>
        <taxon>Pentapetalae</taxon>
        <taxon>rosids</taxon>
        <taxon>malvids</taxon>
        <taxon>Myrtales</taxon>
        <taxon>Myrtaceae</taxon>
        <taxon>Myrtoideae</taxon>
        <taxon>Eucalypteae</taxon>
        <taxon>Eucalyptus</taxon>
    </lineage>
</organism>
<proteinExistence type="predicted"/>
<keyword evidence="5 7" id="KW-0040">ANK repeat</keyword>
<dbReference type="InterPro" id="IPR002110">
    <property type="entry name" value="Ankyrin_rpt"/>
</dbReference>
<dbReference type="Pfam" id="PF00023">
    <property type="entry name" value="Ank"/>
    <property type="match status" value="1"/>
</dbReference>
<reference evidence="10 11" key="1">
    <citation type="submission" date="2024-11" db="EMBL/GenBank/DDBJ databases">
        <title>Chromosome-level genome assembly of Eucalyptus globulus Labill. provides insights into its genome evolution.</title>
        <authorList>
            <person name="Li X."/>
        </authorList>
    </citation>
    <scope>NUCLEOTIDE SEQUENCE [LARGE SCALE GENOMIC DNA]</scope>
    <source>
        <strain evidence="10">CL2024</strain>
        <tissue evidence="10">Fresh tender leaves</tissue>
    </source>
</reference>
<protein>
    <recommendedName>
        <fullName evidence="9">PGG domain-containing protein</fullName>
    </recommendedName>
</protein>
<name>A0ABD3II46_EUCGL</name>
<dbReference type="EMBL" id="JBJKBG010000011">
    <property type="protein sequence ID" value="KAL3714650.1"/>
    <property type="molecule type" value="Genomic_DNA"/>
</dbReference>
<feature type="repeat" description="ANK" evidence="7">
    <location>
        <begin position="306"/>
        <end position="329"/>
    </location>
</feature>
<keyword evidence="4 8" id="KW-1133">Transmembrane helix</keyword>
<evidence type="ECO:0000256" key="5">
    <source>
        <dbReference type="ARBA" id="ARBA00023043"/>
    </source>
</evidence>
<evidence type="ECO:0000256" key="1">
    <source>
        <dbReference type="ARBA" id="ARBA00004141"/>
    </source>
</evidence>
<evidence type="ECO:0000256" key="8">
    <source>
        <dbReference type="SAM" id="Phobius"/>
    </source>
</evidence>
<keyword evidence="6 8" id="KW-0472">Membrane</keyword>
<dbReference type="InterPro" id="IPR026961">
    <property type="entry name" value="PGG_dom"/>
</dbReference>
<dbReference type="PROSITE" id="PS50088">
    <property type="entry name" value="ANK_REPEAT"/>
    <property type="match status" value="3"/>
</dbReference>
<dbReference type="PANTHER" id="PTHR24186:SF46">
    <property type="entry name" value="PROTEIN ACCELERATED CELL DEATH 6-LIKE"/>
    <property type="match status" value="1"/>
</dbReference>
<dbReference type="Proteomes" id="UP001634007">
    <property type="component" value="Unassembled WGS sequence"/>
</dbReference>
<feature type="transmembrane region" description="Helical" evidence="8">
    <location>
        <begin position="408"/>
        <end position="432"/>
    </location>
</feature>
<comment type="caution">
    <text evidence="10">The sequence shown here is derived from an EMBL/GenBank/DDBJ whole genome shotgun (WGS) entry which is preliminary data.</text>
</comment>